<evidence type="ECO:0000313" key="3">
    <source>
        <dbReference type="Proteomes" id="UP000784294"/>
    </source>
</evidence>
<name>A0A3S5BA45_9PLAT</name>
<dbReference type="AlphaFoldDB" id="A0A3S5BA45"/>
<comment type="caution">
    <text evidence="2">The sequence shown here is derived from an EMBL/GenBank/DDBJ whole genome shotgun (WGS) entry which is preliminary data.</text>
</comment>
<gene>
    <name evidence="2" type="ORF">PXEA_LOCUS34247</name>
</gene>
<sequence>MTEQQVVNGATNKSDTSPPSQSSSTTTSVGDGVFHSKGVVTLVHLPVGHILGGVDHWPLIAYLKQMLVEPGAASSTADCGFQQQPWLVTDVNHTTGIGIAGTS</sequence>
<dbReference type="Proteomes" id="UP000784294">
    <property type="component" value="Unassembled WGS sequence"/>
</dbReference>
<dbReference type="EMBL" id="CAAALY010266538">
    <property type="protein sequence ID" value="VEL40807.1"/>
    <property type="molecule type" value="Genomic_DNA"/>
</dbReference>
<feature type="compositionally biased region" description="Low complexity" evidence="1">
    <location>
        <begin position="14"/>
        <end position="28"/>
    </location>
</feature>
<proteinExistence type="predicted"/>
<accession>A0A3S5BA45</accession>
<feature type="compositionally biased region" description="Polar residues" evidence="1">
    <location>
        <begin position="1"/>
        <end position="13"/>
    </location>
</feature>
<feature type="region of interest" description="Disordered" evidence="1">
    <location>
        <begin position="1"/>
        <end position="31"/>
    </location>
</feature>
<evidence type="ECO:0000256" key="1">
    <source>
        <dbReference type="SAM" id="MobiDB-lite"/>
    </source>
</evidence>
<keyword evidence="3" id="KW-1185">Reference proteome</keyword>
<organism evidence="2 3">
    <name type="scientific">Protopolystoma xenopodis</name>
    <dbReference type="NCBI Taxonomy" id="117903"/>
    <lineage>
        <taxon>Eukaryota</taxon>
        <taxon>Metazoa</taxon>
        <taxon>Spiralia</taxon>
        <taxon>Lophotrochozoa</taxon>
        <taxon>Platyhelminthes</taxon>
        <taxon>Monogenea</taxon>
        <taxon>Polyopisthocotylea</taxon>
        <taxon>Polystomatidea</taxon>
        <taxon>Polystomatidae</taxon>
        <taxon>Protopolystoma</taxon>
    </lineage>
</organism>
<evidence type="ECO:0000313" key="2">
    <source>
        <dbReference type="EMBL" id="VEL40807.1"/>
    </source>
</evidence>
<reference evidence="2" key="1">
    <citation type="submission" date="2018-11" db="EMBL/GenBank/DDBJ databases">
        <authorList>
            <consortium name="Pathogen Informatics"/>
        </authorList>
    </citation>
    <scope>NUCLEOTIDE SEQUENCE</scope>
</reference>
<protein>
    <submittedName>
        <fullName evidence="2">Uncharacterized protein</fullName>
    </submittedName>
</protein>